<dbReference type="WBParaSite" id="PgR143_g003_t01">
    <property type="protein sequence ID" value="PgR143_g003_t01"/>
    <property type="gene ID" value="PgR143_g003"/>
</dbReference>
<dbReference type="AlphaFoldDB" id="A0A915CFD2"/>
<reference evidence="3" key="1">
    <citation type="submission" date="2022-11" db="UniProtKB">
        <authorList>
            <consortium name="WormBaseParasite"/>
        </authorList>
    </citation>
    <scope>IDENTIFICATION</scope>
</reference>
<evidence type="ECO:0000259" key="1">
    <source>
        <dbReference type="PROSITE" id="PS51340"/>
    </source>
</evidence>
<dbReference type="GO" id="GO:0030170">
    <property type="term" value="F:pyridoxal phosphate binding"/>
    <property type="evidence" value="ECO:0007669"/>
    <property type="project" value="InterPro"/>
</dbReference>
<keyword evidence="2" id="KW-1185">Reference proteome</keyword>
<name>A0A915CFD2_PARUN</name>
<evidence type="ECO:0000313" key="2">
    <source>
        <dbReference type="Proteomes" id="UP000887569"/>
    </source>
</evidence>
<protein>
    <submittedName>
        <fullName evidence="3">Molybdenum cofactor sulfurase</fullName>
    </submittedName>
</protein>
<dbReference type="GO" id="GO:0030151">
    <property type="term" value="F:molybdenum ion binding"/>
    <property type="evidence" value="ECO:0007669"/>
    <property type="project" value="InterPro"/>
</dbReference>
<proteinExistence type="predicted"/>
<feature type="domain" description="MOSC" evidence="1">
    <location>
        <begin position="1"/>
        <end position="93"/>
    </location>
</feature>
<evidence type="ECO:0000313" key="3">
    <source>
        <dbReference type="WBParaSite" id="PgR143_g003_t01"/>
    </source>
</evidence>
<dbReference type="InterPro" id="IPR005302">
    <property type="entry name" value="MoCF_Sase_C"/>
</dbReference>
<dbReference type="Proteomes" id="UP000887569">
    <property type="component" value="Unplaced"/>
</dbReference>
<dbReference type="Pfam" id="PF03473">
    <property type="entry name" value="MOSC"/>
    <property type="match status" value="1"/>
</dbReference>
<dbReference type="PROSITE" id="PS51340">
    <property type="entry name" value="MOSC"/>
    <property type="match status" value="1"/>
</dbReference>
<organism evidence="2 3">
    <name type="scientific">Parascaris univalens</name>
    <name type="common">Nematode worm</name>
    <dbReference type="NCBI Taxonomy" id="6257"/>
    <lineage>
        <taxon>Eukaryota</taxon>
        <taxon>Metazoa</taxon>
        <taxon>Ecdysozoa</taxon>
        <taxon>Nematoda</taxon>
        <taxon>Chromadorea</taxon>
        <taxon>Rhabditida</taxon>
        <taxon>Spirurina</taxon>
        <taxon>Ascaridomorpha</taxon>
        <taxon>Ascaridoidea</taxon>
        <taxon>Ascarididae</taxon>
        <taxon>Parascaris</taxon>
    </lineage>
</organism>
<accession>A0A915CFD2</accession>
<dbReference type="GO" id="GO:0003824">
    <property type="term" value="F:catalytic activity"/>
    <property type="evidence" value="ECO:0007669"/>
    <property type="project" value="InterPro"/>
</dbReference>
<sequence length="93" mass="10503">MNMDDDTMMDNFFITLAQLDDGLNQHRKEVIGHCSRCQMICIDQENGAKDASLLLALRDYRLGSKITFGIYLQLEKGYEGAMLNSAMSVSYTI</sequence>